<dbReference type="InterPro" id="IPR011009">
    <property type="entry name" value="Kinase-like_dom_sf"/>
</dbReference>
<accession>S3CUN9</accession>
<dbReference type="GO" id="GO:0005737">
    <property type="term" value="C:cytoplasm"/>
    <property type="evidence" value="ECO:0007669"/>
    <property type="project" value="UniProtKB-SubCell"/>
</dbReference>
<keyword evidence="25" id="KW-1185">Reference proteome</keyword>
<feature type="active site" description="Proton acceptor" evidence="19">
    <location>
        <position position="236"/>
    </location>
</feature>
<dbReference type="EMBL" id="KE148146">
    <property type="protein sequence ID" value="EPE10438.1"/>
    <property type="molecule type" value="Genomic_DNA"/>
</dbReference>
<dbReference type="Pfam" id="PF01163">
    <property type="entry name" value="RIO1"/>
    <property type="match status" value="1"/>
</dbReference>
<keyword evidence="14 20" id="KW-0067">ATP-binding</keyword>
<evidence type="ECO:0000256" key="5">
    <source>
        <dbReference type="ARBA" id="ARBA00016038"/>
    </source>
</evidence>
<feature type="binding site" evidence="20">
    <location>
        <position position="169"/>
    </location>
    <ligand>
        <name>ATP</name>
        <dbReference type="ChEBI" id="CHEBI:30616"/>
    </ligand>
</feature>
<keyword evidence="12 24" id="KW-0418">Kinase</keyword>
<organism evidence="24 25">
    <name type="scientific">Ophiostoma piceae (strain UAMH 11346)</name>
    <name type="common">Sap stain fungus</name>
    <dbReference type="NCBI Taxonomy" id="1262450"/>
    <lineage>
        <taxon>Eukaryota</taxon>
        <taxon>Fungi</taxon>
        <taxon>Dikarya</taxon>
        <taxon>Ascomycota</taxon>
        <taxon>Pezizomycotina</taxon>
        <taxon>Sordariomycetes</taxon>
        <taxon>Sordariomycetidae</taxon>
        <taxon>Ophiostomatales</taxon>
        <taxon>Ophiostomataceae</taxon>
        <taxon>Ophiostoma</taxon>
    </lineage>
</organism>
<feature type="compositionally biased region" description="Basic and acidic residues" evidence="22">
    <location>
        <begin position="424"/>
        <end position="441"/>
    </location>
</feature>
<comment type="similarity">
    <text evidence="3">Belongs to the protein kinase superfamily. RIO-type Ser/Thr kinase family.</text>
</comment>
<dbReference type="GO" id="GO:0005524">
    <property type="term" value="F:ATP binding"/>
    <property type="evidence" value="ECO:0007669"/>
    <property type="project" value="UniProtKB-KW"/>
</dbReference>
<dbReference type="SUPFAM" id="SSF56112">
    <property type="entry name" value="Protein kinase-like (PK-like)"/>
    <property type="match status" value="1"/>
</dbReference>
<feature type="compositionally biased region" description="Acidic residues" evidence="22">
    <location>
        <begin position="396"/>
        <end position="410"/>
    </location>
</feature>
<evidence type="ECO:0000313" key="25">
    <source>
        <dbReference type="Proteomes" id="UP000016923"/>
    </source>
</evidence>
<evidence type="ECO:0000256" key="10">
    <source>
        <dbReference type="ARBA" id="ARBA00022723"/>
    </source>
</evidence>
<feature type="active site" description="4-aspartylphosphate intermediate" evidence="19">
    <location>
        <position position="253"/>
    </location>
</feature>
<evidence type="ECO:0000256" key="21">
    <source>
        <dbReference type="PIRSR" id="PIRSR038147-3"/>
    </source>
</evidence>
<dbReference type="GO" id="GO:0004674">
    <property type="term" value="F:protein serine/threonine kinase activity"/>
    <property type="evidence" value="ECO:0007669"/>
    <property type="project" value="UniProtKB-KW"/>
</dbReference>
<keyword evidence="15" id="KW-0460">Magnesium</keyword>
<evidence type="ECO:0000256" key="4">
    <source>
        <dbReference type="ARBA" id="ARBA00012513"/>
    </source>
</evidence>
<comment type="subcellular location">
    <subcellularLocation>
        <location evidence="2">Cytoplasm</location>
    </subcellularLocation>
</comment>
<keyword evidence="13" id="KW-0378">Hydrolase</keyword>
<dbReference type="GO" id="GO:0016787">
    <property type="term" value="F:hydrolase activity"/>
    <property type="evidence" value="ECO:0007669"/>
    <property type="project" value="UniProtKB-KW"/>
</dbReference>
<dbReference type="OMA" id="HPMSLDF"/>
<dbReference type="Proteomes" id="UP000016923">
    <property type="component" value="Unassembled WGS sequence"/>
</dbReference>
<dbReference type="Gene3D" id="3.30.200.20">
    <property type="entry name" value="Phosphorylase Kinase, domain 1"/>
    <property type="match status" value="1"/>
</dbReference>
<proteinExistence type="inferred from homology"/>
<name>S3CUN9_OPHP1</name>
<feature type="binding site" evidence="21">
    <location>
        <position position="241"/>
    </location>
    <ligand>
        <name>Mg(2+)</name>
        <dbReference type="ChEBI" id="CHEBI:18420"/>
    </ligand>
</feature>
<evidence type="ECO:0000256" key="18">
    <source>
        <dbReference type="ARBA" id="ARBA00068838"/>
    </source>
</evidence>
<comment type="catalytic activity">
    <reaction evidence="16">
        <text>L-threonyl-[protein] + ATP = O-phospho-L-threonyl-[protein] + ADP + H(+)</text>
        <dbReference type="Rhea" id="RHEA:46608"/>
        <dbReference type="Rhea" id="RHEA-COMP:11060"/>
        <dbReference type="Rhea" id="RHEA-COMP:11605"/>
        <dbReference type="ChEBI" id="CHEBI:15378"/>
        <dbReference type="ChEBI" id="CHEBI:30013"/>
        <dbReference type="ChEBI" id="CHEBI:30616"/>
        <dbReference type="ChEBI" id="CHEBI:61977"/>
        <dbReference type="ChEBI" id="CHEBI:456216"/>
        <dbReference type="EC" id="2.7.11.1"/>
    </reaction>
</comment>
<evidence type="ECO:0000256" key="12">
    <source>
        <dbReference type="ARBA" id="ARBA00022777"/>
    </source>
</evidence>
<evidence type="ECO:0000256" key="9">
    <source>
        <dbReference type="ARBA" id="ARBA00022679"/>
    </source>
</evidence>
<protein>
    <recommendedName>
        <fullName evidence="5">Serine/threonine-protein kinase RIO1</fullName>
        <ecNumber evidence="4">2.7.11.1</ecNumber>
    </recommendedName>
    <alternativeName>
        <fullName evidence="18">Serine/threonine-protein kinase rio1</fullName>
    </alternativeName>
</protein>
<sequence length="477" mass="54215">MFFHGDSQGEITSNVKTFGQMKSGDGRRIRDKSDRATRDQVLDPRTQSVLVQLINRDLISEVHGVISTGKEANVYTAVLNTYDDEGSPTGQEFRAAKIYKTSILSFVDRDRYIVGEHRFRGGEHKGNNRKMVKKWAEKEFRNLQRLHRAGIPCPFPIQLKINVLLMSFLGDNGAAYPRLQDAVITPDKEDLDAAEADETEEDAGAASVARQWYELYVQLLGLMRQLYQECRLVHADLSEFNVLYHEHTLYMIDVSQSVSFDHPHALEFLRMDIRNVNTFFRKKGVDTLRDRTVYDFIQQSTPSVEEVKEKPDVVAEVVEELYASRPVTEDSAKARAEIEVDNEVFHNQYIPQSLMQVYDPEMVARGSGPLGADGADHLDAKDTLYSNMLVSKKGDENEDGEDDNASETSEDSTGSGVSLQNSDIDDKSSRPRGKRFEDKDTKKAHKQSVKEQHRLKRAEKMPKKMKKKLVSRTSTKK</sequence>
<feature type="compositionally biased region" description="Basic and acidic residues" evidence="22">
    <location>
        <begin position="448"/>
        <end position="462"/>
    </location>
</feature>
<evidence type="ECO:0000256" key="2">
    <source>
        <dbReference type="ARBA" id="ARBA00004496"/>
    </source>
</evidence>
<gene>
    <name evidence="24" type="ORF">F503_05533</name>
</gene>
<feature type="region of interest" description="Disordered" evidence="22">
    <location>
        <begin position="17"/>
        <end position="39"/>
    </location>
</feature>
<evidence type="ECO:0000256" key="14">
    <source>
        <dbReference type="ARBA" id="ARBA00022840"/>
    </source>
</evidence>
<evidence type="ECO:0000313" key="24">
    <source>
        <dbReference type="EMBL" id="EPE10438.1"/>
    </source>
</evidence>
<evidence type="ECO:0000259" key="23">
    <source>
        <dbReference type="SMART" id="SM00090"/>
    </source>
</evidence>
<evidence type="ECO:0000256" key="7">
    <source>
        <dbReference type="ARBA" id="ARBA00022517"/>
    </source>
</evidence>
<evidence type="ECO:0000256" key="3">
    <source>
        <dbReference type="ARBA" id="ARBA00009196"/>
    </source>
</evidence>
<dbReference type="CDD" id="cd05147">
    <property type="entry name" value="RIO1_euk"/>
    <property type="match status" value="1"/>
</dbReference>
<evidence type="ECO:0000256" key="19">
    <source>
        <dbReference type="PIRSR" id="PIRSR038147-1"/>
    </source>
</evidence>
<evidence type="ECO:0000256" key="16">
    <source>
        <dbReference type="ARBA" id="ARBA00047899"/>
    </source>
</evidence>
<feature type="compositionally biased region" description="Basic and acidic residues" evidence="22">
    <location>
        <begin position="24"/>
        <end position="39"/>
    </location>
</feature>
<evidence type="ECO:0000256" key="13">
    <source>
        <dbReference type="ARBA" id="ARBA00022801"/>
    </source>
</evidence>
<dbReference type="InterPro" id="IPR018935">
    <property type="entry name" value="RIO_kinase_CS"/>
</dbReference>
<dbReference type="OrthoDB" id="205248at2759"/>
<feature type="compositionally biased region" description="Polar residues" evidence="22">
    <location>
        <begin position="411"/>
        <end position="422"/>
    </location>
</feature>
<dbReference type="GO" id="GO:0046872">
    <property type="term" value="F:metal ion binding"/>
    <property type="evidence" value="ECO:0007669"/>
    <property type="project" value="UniProtKB-KW"/>
</dbReference>
<dbReference type="GO" id="GO:0042254">
    <property type="term" value="P:ribosome biogenesis"/>
    <property type="evidence" value="ECO:0007669"/>
    <property type="project" value="UniProtKB-KW"/>
</dbReference>
<feature type="binding site" evidence="21">
    <location>
        <position position="253"/>
    </location>
    <ligand>
        <name>Mg(2+)</name>
        <dbReference type="ChEBI" id="CHEBI:18420"/>
    </ligand>
</feature>
<evidence type="ECO:0000256" key="17">
    <source>
        <dbReference type="ARBA" id="ARBA00048679"/>
    </source>
</evidence>
<dbReference type="InterPro" id="IPR051272">
    <property type="entry name" value="RIO-type_Ser/Thr_kinase"/>
</dbReference>
<dbReference type="Gene3D" id="1.10.510.10">
    <property type="entry name" value="Transferase(Phosphotransferase) domain 1"/>
    <property type="match status" value="1"/>
</dbReference>
<feature type="compositionally biased region" description="Basic residues" evidence="22">
    <location>
        <begin position="463"/>
        <end position="477"/>
    </location>
</feature>
<keyword evidence="6" id="KW-0963">Cytoplasm</keyword>
<evidence type="ECO:0000256" key="20">
    <source>
        <dbReference type="PIRSR" id="PIRSR038147-2"/>
    </source>
</evidence>
<keyword evidence="8" id="KW-0723">Serine/threonine-protein kinase</keyword>
<evidence type="ECO:0000256" key="22">
    <source>
        <dbReference type="SAM" id="MobiDB-lite"/>
    </source>
</evidence>
<evidence type="ECO:0000256" key="15">
    <source>
        <dbReference type="ARBA" id="ARBA00022842"/>
    </source>
</evidence>
<dbReference type="EC" id="2.7.11.1" evidence="4"/>
<keyword evidence="11 20" id="KW-0547">Nucleotide-binding</keyword>
<dbReference type="VEuPathDB" id="FungiDB:F503_05533"/>
<dbReference type="InterPro" id="IPR000687">
    <property type="entry name" value="RIO_kinase"/>
</dbReference>
<feature type="domain" description="RIO kinase" evidence="23">
    <location>
        <begin position="31"/>
        <end position="299"/>
    </location>
</feature>
<evidence type="ECO:0000256" key="11">
    <source>
        <dbReference type="ARBA" id="ARBA00022741"/>
    </source>
</evidence>
<dbReference type="eggNOG" id="KOG2270">
    <property type="taxonomic scope" value="Eukaryota"/>
</dbReference>
<dbReference type="PANTHER" id="PTHR45723">
    <property type="entry name" value="SERINE/THREONINE-PROTEIN KINASE RIO1"/>
    <property type="match status" value="1"/>
</dbReference>
<dbReference type="STRING" id="1262450.S3CUN9"/>
<dbReference type="InterPro" id="IPR018934">
    <property type="entry name" value="RIO_dom"/>
</dbReference>
<comment type="cofactor">
    <cofactor evidence="1 21">
        <name>Mg(2+)</name>
        <dbReference type="ChEBI" id="CHEBI:18420"/>
    </cofactor>
</comment>
<dbReference type="HOGENOM" id="CLU_018693_4_0_1"/>
<dbReference type="PROSITE" id="PS01245">
    <property type="entry name" value="RIO1"/>
    <property type="match status" value="1"/>
</dbReference>
<dbReference type="AlphaFoldDB" id="S3CUN9"/>
<keyword evidence="10" id="KW-0479">Metal-binding</keyword>
<dbReference type="InterPro" id="IPR017407">
    <property type="entry name" value="Ser/Thr_kinase_Rio1"/>
</dbReference>
<reference evidence="24 25" key="1">
    <citation type="journal article" date="2013" name="BMC Genomics">
        <title>The genome and transcriptome of the pine saprophyte Ophiostoma piceae, and a comparison with the bark beetle-associated pine pathogen Grosmannia clavigera.</title>
        <authorList>
            <person name="Haridas S."/>
            <person name="Wang Y."/>
            <person name="Lim L."/>
            <person name="Massoumi Alamouti S."/>
            <person name="Jackman S."/>
            <person name="Docking R."/>
            <person name="Robertson G."/>
            <person name="Birol I."/>
            <person name="Bohlmann J."/>
            <person name="Breuil C."/>
        </authorList>
    </citation>
    <scope>NUCLEOTIDE SEQUENCE [LARGE SCALE GENOMIC DNA]</scope>
    <source>
        <strain evidence="24 25">UAMH 11346</strain>
    </source>
</reference>
<keyword evidence="7" id="KW-0690">Ribosome biogenesis</keyword>
<comment type="catalytic activity">
    <reaction evidence="17">
        <text>L-seryl-[protein] + ATP = O-phospho-L-seryl-[protein] + ADP + H(+)</text>
        <dbReference type="Rhea" id="RHEA:17989"/>
        <dbReference type="Rhea" id="RHEA-COMP:9863"/>
        <dbReference type="Rhea" id="RHEA-COMP:11604"/>
        <dbReference type="ChEBI" id="CHEBI:15378"/>
        <dbReference type="ChEBI" id="CHEBI:29999"/>
        <dbReference type="ChEBI" id="CHEBI:30616"/>
        <dbReference type="ChEBI" id="CHEBI:83421"/>
        <dbReference type="ChEBI" id="CHEBI:456216"/>
        <dbReference type="EC" id="2.7.11.1"/>
    </reaction>
</comment>
<dbReference type="FunFam" id="3.30.200.20:FF:000148">
    <property type="entry name" value="Serine/threonine-protein kinase RIO1"/>
    <property type="match status" value="1"/>
</dbReference>
<feature type="region of interest" description="Disordered" evidence="22">
    <location>
        <begin position="392"/>
        <end position="477"/>
    </location>
</feature>
<dbReference type="SMART" id="SM00090">
    <property type="entry name" value="RIO"/>
    <property type="match status" value="1"/>
</dbReference>
<dbReference type="PIRSF" id="PIRSF038147">
    <property type="entry name" value="Ser/Thr_PK_RIO1"/>
    <property type="match status" value="1"/>
</dbReference>
<evidence type="ECO:0000256" key="8">
    <source>
        <dbReference type="ARBA" id="ARBA00022527"/>
    </source>
</evidence>
<evidence type="ECO:0000256" key="6">
    <source>
        <dbReference type="ARBA" id="ARBA00022490"/>
    </source>
</evidence>
<evidence type="ECO:0000256" key="1">
    <source>
        <dbReference type="ARBA" id="ARBA00001946"/>
    </source>
</evidence>
<feature type="binding site" evidence="20">
    <location>
        <position position="97"/>
    </location>
    <ligand>
        <name>ATP</name>
        <dbReference type="ChEBI" id="CHEBI:30616"/>
    </ligand>
</feature>
<feature type="binding site" evidence="20">
    <location>
        <position position="167"/>
    </location>
    <ligand>
        <name>ATP</name>
        <dbReference type="ChEBI" id="CHEBI:30616"/>
    </ligand>
</feature>
<keyword evidence="9" id="KW-0808">Transferase</keyword>